<sequence length="86" mass="9740">MTKKYKISAKDVDTRILAIYALDHFIEYVRTTCSDINPSEATLLAAITLHSLPELFQENPLLVNRFREAAAHIKGKKRNPQSPDSN</sequence>
<name>A0A367RM45_NOSPU</name>
<organism evidence="1 2">
    <name type="scientific">Nostoc punctiforme NIES-2108</name>
    <dbReference type="NCBI Taxonomy" id="1356359"/>
    <lineage>
        <taxon>Bacteria</taxon>
        <taxon>Bacillati</taxon>
        <taxon>Cyanobacteriota</taxon>
        <taxon>Cyanophyceae</taxon>
        <taxon>Nostocales</taxon>
        <taxon>Nostocaceae</taxon>
        <taxon>Nostoc</taxon>
    </lineage>
</organism>
<dbReference type="EMBL" id="LXQE01000136">
    <property type="protein sequence ID" value="RCJ37637.1"/>
    <property type="molecule type" value="Genomic_DNA"/>
</dbReference>
<reference evidence="1 2" key="1">
    <citation type="submission" date="2016-04" db="EMBL/GenBank/DDBJ databases">
        <authorList>
            <person name="Evans L.H."/>
            <person name="Alamgir A."/>
            <person name="Owens N."/>
            <person name="Weber N.D."/>
            <person name="Virtaneva K."/>
            <person name="Barbian K."/>
            <person name="Babar A."/>
            <person name="Rosenke K."/>
        </authorList>
    </citation>
    <scope>NUCLEOTIDE SEQUENCE [LARGE SCALE GENOMIC DNA]</scope>
    <source>
        <strain evidence="1">NIES-2108</strain>
    </source>
</reference>
<evidence type="ECO:0000313" key="2">
    <source>
        <dbReference type="Proteomes" id="UP000252085"/>
    </source>
</evidence>
<dbReference type="AlphaFoldDB" id="A0A367RM45"/>
<accession>A0A367RM45</accession>
<gene>
    <name evidence="1" type="ORF">A6769_12100</name>
</gene>
<comment type="caution">
    <text evidence="1">The sequence shown here is derived from an EMBL/GenBank/DDBJ whole genome shotgun (WGS) entry which is preliminary data.</text>
</comment>
<protein>
    <submittedName>
        <fullName evidence="1">Uncharacterized protein</fullName>
    </submittedName>
</protein>
<dbReference type="Proteomes" id="UP000252085">
    <property type="component" value="Unassembled WGS sequence"/>
</dbReference>
<proteinExistence type="predicted"/>
<evidence type="ECO:0000313" key="1">
    <source>
        <dbReference type="EMBL" id="RCJ37637.1"/>
    </source>
</evidence>